<protein>
    <submittedName>
        <fullName evidence="1">WD40-repeat-containing domain protein</fullName>
    </submittedName>
</protein>
<dbReference type="SUPFAM" id="SSF50978">
    <property type="entry name" value="WD40 repeat-like"/>
    <property type="match status" value="1"/>
</dbReference>
<dbReference type="InterPro" id="IPR001680">
    <property type="entry name" value="WD40_rpt"/>
</dbReference>
<name>A0AAD7MQ66_9AGAR</name>
<dbReference type="EMBL" id="JARKIB010000182">
    <property type="protein sequence ID" value="KAJ7727098.1"/>
    <property type="molecule type" value="Genomic_DNA"/>
</dbReference>
<proteinExistence type="predicted"/>
<accession>A0AAD7MQ66</accession>
<evidence type="ECO:0000313" key="1">
    <source>
        <dbReference type="EMBL" id="KAJ7727098.1"/>
    </source>
</evidence>
<keyword evidence="2" id="KW-1185">Reference proteome</keyword>
<dbReference type="Pfam" id="PF00400">
    <property type="entry name" value="WD40"/>
    <property type="match status" value="1"/>
</dbReference>
<gene>
    <name evidence="1" type="ORF">B0H16DRAFT_1735365</name>
</gene>
<organism evidence="1 2">
    <name type="scientific">Mycena metata</name>
    <dbReference type="NCBI Taxonomy" id="1033252"/>
    <lineage>
        <taxon>Eukaryota</taxon>
        <taxon>Fungi</taxon>
        <taxon>Dikarya</taxon>
        <taxon>Basidiomycota</taxon>
        <taxon>Agaricomycotina</taxon>
        <taxon>Agaricomycetes</taxon>
        <taxon>Agaricomycetidae</taxon>
        <taxon>Agaricales</taxon>
        <taxon>Marasmiineae</taxon>
        <taxon>Mycenaceae</taxon>
        <taxon>Mycena</taxon>
    </lineage>
</organism>
<dbReference type="Gene3D" id="2.130.10.10">
    <property type="entry name" value="YVTN repeat-like/Quinoprotein amine dehydrogenase"/>
    <property type="match status" value="1"/>
</dbReference>
<dbReference type="InterPro" id="IPR036322">
    <property type="entry name" value="WD40_repeat_dom_sf"/>
</dbReference>
<comment type="caution">
    <text evidence="1">The sequence shown here is derived from an EMBL/GenBank/DDBJ whole genome shotgun (WGS) entry which is preliminary data.</text>
</comment>
<reference evidence="1" key="1">
    <citation type="submission" date="2023-03" db="EMBL/GenBank/DDBJ databases">
        <title>Massive genome expansion in bonnet fungi (Mycena s.s.) driven by repeated elements and novel gene families across ecological guilds.</title>
        <authorList>
            <consortium name="Lawrence Berkeley National Laboratory"/>
            <person name="Harder C.B."/>
            <person name="Miyauchi S."/>
            <person name="Viragh M."/>
            <person name="Kuo A."/>
            <person name="Thoen E."/>
            <person name="Andreopoulos B."/>
            <person name="Lu D."/>
            <person name="Skrede I."/>
            <person name="Drula E."/>
            <person name="Henrissat B."/>
            <person name="Morin E."/>
            <person name="Kohler A."/>
            <person name="Barry K."/>
            <person name="LaButti K."/>
            <person name="Morin E."/>
            <person name="Salamov A."/>
            <person name="Lipzen A."/>
            <person name="Mereny Z."/>
            <person name="Hegedus B."/>
            <person name="Baldrian P."/>
            <person name="Stursova M."/>
            <person name="Weitz H."/>
            <person name="Taylor A."/>
            <person name="Grigoriev I.V."/>
            <person name="Nagy L.G."/>
            <person name="Martin F."/>
            <person name="Kauserud H."/>
        </authorList>
    </citation>
    <scope>NUCLEOTIDE SEQUENCE</scope>
    <source>
        <strain evidence="1">CBHHK182m</strain>
    </source>
</reference>
<sequence>MRTAARLPYVQHQGIDRHPGNVMAMAVNENGTILASGGSQGTWLWNVADMSPLRRPSGASSRGATLVIIWARQTDEAHDVLYGGTQNGYFFCWRQKNGVFEETFAIQIPEPSEITAMAFDSTNNRLCLCSRNDIVQSWAISKDPVTGKWTPTNIFSRKFSRLSPQAITFAAFDNSQDRDIIVLGFHNSGPVYTLRGKTGETASAWSVGAKIGDAAFHWRDGVFCVEDPYSGPSLFRLSDQIKSNGYEIDRSRGDVRPRKVRFGEQGATLVCGSDHGCVYVFDTRSGAELAVLSVGLTEWVQVVETAEVDDVSVIFAAQTGSLDSCEEIFVWKRAQPARNTGTTLEKLVWVAKALVVLGFLAFVYQNMEATVGPVRKVAGAFGGARARTTDLKGSVSGDKVTGAFGGAQARTTNLKGSVSGDLKGGAGKDSKDFVVVDVRREL</sequence>
<evidence type="ECO:0000313" key="2">
    <source>
        <dbReference type="Proteomes" id="UP001215598"/>
    </source>
</evidence>
<dbReference type="AlphaFoldDB" id="A0AAD7MQ66"/>
<dbReference type="Proteomes" id="UP001215598">
    <property type="component" value="Unassembled WGS sequence"/>
</dbReference>
<dbReference type="InterPro" id="IPR015943">
    <property type="entry name" value="WD40/YVTN_repeat-like_dom_sf"/>
</dbReference>